<evidence type="ECO:0000313" key="4">
    <source>
        <dbReference type="Proteomes" id="UP000000810"/>
    </source>
</evidence>
<dbReference type="KEGG" id="pab:PAB0822"/>
<dbReference type="PIR" id="H75031">
    <property type="entry name" value="H75031"/>
</dbReference>
<evidence type="ECO:0008006" key="6">
    <source>
        <dbReference type="Google" id="ProtNLM"/>
    </source>
</evidence>
<dbReference type="RefSeq" id="WP_010868356.1">
    <property type="nucleotide sequence ID" value="NC_000868.1"/>
</dbReference>
<evidence type="ECO:0000313" key="5">
    <source>
        <dbReference type="Proteomes" id="UP000009139"/>
    </source>
</evidence>
<reference evidence="2" key="3">
    <citation type="journal article" date="2001" name="Genome Res.">
        <title>Genome evolution at the genus level: comparison of three complete genomes of hyperthermophilic archaea.</title>
        <authorList>
            <person name="Lecompte O."/>
            <person name="Ripp R."/>
            <person name="Puzos-Barbe V."/>
            <person name="Duprat S."/>
            <person name="Heilig R."/>
            <person name="Dietrich J."/>
            <person name="Thierry J.C."/>
            <person name="Poch O."/>
        </authorList>
    </citation>
    <scope>NUCLEOTIDE SEQUENCE</scope>
    <source>
        <strain evidence="2">Orsay</strain>
    </source>
</reference>
<organism evidence="2 4">
    <name type="scientific">Pyrococcus abyssi (strain GE5 / Orsay)</name>
    <dbReference type="NCBI Taxonomy" id="272844"/>
    <lineage>
        <taxon>Archaea</taxon>
        <taxon>Methanobacteriati</taxon>
        <taxon>Methanobacteriota</taxon>
        <taxon>Thermococci</taxon>
        <taxon>Thermococcales</taxon>
        <taxon>Thermococcaceae</taxon>
        <taxon>Pyrococcus</taxon>
    </lineage>
</organism>
<accession>Q9UZB0</accession>
<sequence length="154" mass="17669">MEKEKLEKVVEELIEEIKSAKTEEEVEVLERKVKAVKKLIEAYEGDKDLDKIAMLMDKLGPMVEDILEPLQKLLADLYSPEKMQALGKSVAQFYKDLVEAGMDKETATELTKEFMKNINVMRSLLEGLTGMLQKGKGFQVYVHGKEEKREETKE</sequence>
<evidence type="ECO:0000313" key="2">
    <source>
        <dbReference type="EMBL" id="CAB50149.1"/>
    </source>
</evidence>
<evidence type="ECO:0000256" key="1">
    <source>
        <dbReference type="SAM" id="Coils"/>
    </source>
</evidence>
<dbReference type="EMBL" id="AJ248287">
    <property type="protein sequence ID" value="CAB50149.1"/>
    <property type="molecule type" value="Genomic_DNA"/>
</dbReference>
<dbReference type="PATRIC" id="fig|272844.11.peg.1322"/>
<feature type="coiled-coil region" evidence="1">
    <location>
        <begin position="3"/>
        <end position="46"/>
    </location>
</feature>
<name>Q9UZB0_PYRAB</name>
<dbReference type="Proteomes" id="UP000009139">
    <property type="component" value="Chromosome"/>
</dbReference>
<reference evidence="2" key="1">
    <citation type="submission" date="1999-07" db="EMBL/GenBank/DDBJ databases">
        <authorList>
            <person name="Genoscope"/>
        </authorList>
    </citation>
    <scope>NUCLEOTIDE SEQUENCE</scope>
    <source>
        <strain evidence="2">Orsay</strain>
    </source>
</reference>
<evidence type="ECO:0000313" key="3">
    <source>
        <dbReference type="EMBL" id="CCE70679.1"/>
    </source>
</evidence>
<dbReference type="EMBL" id="HE613800">
    <property type="protein sequence ID" value="CCE70679.1"/>
    <property type="molecule type" value="Genomic_DNA"/>
</dbReference>
<reference evidence="3 5" key="5">
    <citation type="journal article" date="2012" name="Curr. Microbiol.">
        <title>Re-annotation of two hyperthermophilic archaea Pyrococcus abyssi GE5 and Pyrococcus furiosus DSM 3638.</title>
        <authorList>
            <person name="Gao J."/>
            <person name="Wang J."/>
        </authorList>
    </citation>
    <scope>GENOME REANNOTATION</scope>
    <source>
        <strain evidence="3">GE5</strain>
        <strain evidence="5">GE5 / Orsay</strain>
    </source>
</reference>
<reference evidence="2" key="2">
    <citation type="journal article" date="2000" name="J. Mol. Biol.">
        <title>Archaeal homologs of eukaryotic methylation guide small nucleolar RNAs: lessons from the Pyrococcus genomes.</title>
        <authorList>
            <person name="Gaspin C."/>
            <person name="Cavaille J."/>
            <person name="Erauso G."/>
        </authorList>
    </citation>
    <scope>NUCLEOTIDE SEQUENCE</scope>
    <source>
        <strain evidence="2">Orsay</strain>
    </source>
</reference>
<protein>
    <recommendedName>
        <fullName evidence="6">DUF1641 domain-containing protein</fullName>
    </recommendedName>
</protein>
<gene>
    <name evidence="2" type="ordered locus">PAB0822</name>
</gene>
<keyword evidence="4" id="KW-1185">Reference proteome</keyword>
<dbReference type="eggNOG" id="arCOG04079">
    <property type="taxonomic scope" value="Archaea"/>
</dbReference>
<dbReference type="Proteomes" id="UP000000810">
    <property type="component" value="Chromosome"/>
</dbReference>
<proteinExistence type="predicted"/>
<reference evidence="2 4" key="4">
    <citation type="journal article" date="2003" name="Mol. Microbiol.">
        <title>An integrated analysis of the genome of the hyperthermophilic archaeon Pyrococcus abyssi.</title>
        <authorList>
            <person name="Cohen G."/>
            <person name="Barbe V."/>
            <person name="Flament D."/>
            <person name="Galperin M."/>
            <person name="Heilig R."/>
            <person name="Ripp R."/>
            <person name="Lecompte O."/>
            <person name="Prieur D."/>
            <person name="Poch O."/>
            <person name="Quellerou J."/>
            <person name="Thierry J.C."/>
            <person name="Van der Oost J."/>
            <person name="Weissenbach J."/>
            <person name="Zivanovic Y."/>
            <person name="Forterre P."/>
        </authorList>
    </citation>
    <scope>NUCLEOTIDE SEQUENCE [LARGE SCALE GENOMIC DNA]</scope>
    <source>
        <strain evidence="4">GE5 / Orsay</strain>
        <strain evidence="2">Orsay</strain>
    </source>
</reference>
<dbReference type="STRING" id="272844.PAB0822"/>
<dbReference type="OrthoDB" id="101799at2157"/>
<keyword evidence="1" id="KW-0175">Coiled coil</keyword>
<dbReference type="HOGENOM" id="CLU_134837_0_0_2"/>
<dbReference type="AlphaFoldDB" id="Q9UZB0"/>